<accession>A0A0V1A3T5</accession>
<dbReference type="EMBL" id="JYDH01002128">
    <property type="protein sequence ID" value="KRY19511.1"/>
    <property type="molecule type" value="Genomic_DNA"/>
</dbReference>
<dbReference type="AlphaFoldDB" id="A0A0V1A3T5"/>
<evidence type="ECO:0000313" key="2">
    <source>
        <dbReference type="Proteomes" id="UP000054776"/>
    </source>
</evidence>
<reference evidence="1 2" key="1">
    <citation type="submission" date="2015-01" db="EMBL/GenBank/DDBJ databases">
        <title>Evolution of Trichinella species and genotypes.</title>
        <authorList>
            <person name="Korhonen P.K."/>
            <person name="Edoardo P."/>
            <person name="Giuseppe L.R."/>
            <person name="Gasser R.B."/>
        </authorList>
    </citation>
    <scope>NUCLEOTIDE SEQUENCE [LARGE SCALE GENOMIC DNA]</scope>
    <source>
        <strain evidence="1">ISS3</strain>
    </source>
</reference>
<organism evidence="1 2">
    <name type="scientific">Trichinella spiralis</name>
    <name type="common">Trichina worm</name>
    <dbReference type="NCBI Taxonomy" id="6334"/>
    <lineage>
        <taxon>Eukaryota</taxon>
        <taxon>Metazoa</taxon>
        <taxon>Ecdysozoa</taxon>
        <taxon>Nematoda</taxon>
        <taxon>Enoplea</taxon>
        <taxon>Dorylaimia</taxon>
        <taxon>Trichinellida</taxon>
        <taxon>Trichinellidae</taxon>
        <taxon>Trichinella</taxon>
    </lineage>
</organism>
<dbReference type="InParanoid" id="A0A0V1A3T5"/>
<dbReference type="Proteomes" id="UP000054776">
    <property type="component" value="Unassembled WGS sequence"/>
</dbReference>
<proteinExistence type="predicted"/>
<comment type="caution">
    <text evidence="1">The sequence shown here is derived from an EMBL/GenBank/DDBJ whole genome shotgun (WGS) entry which is preliminary data.</text>
</comment>
<sequence length="43" mass="4851">MGEMEEMRSAGVRRDTLYDGALIIIKWKTLTKDKKGASTSYKA</sequence>
<keyword evidence="2" id="KW-1185">Reference proteome</keyword>
<protein>
    <submittedName>
        <fullName evidence="1">Uncharacterized protein</fullName>
    </submittedName>
</protein>
<evidence type="ECO:0000313" key="1">
    <source>
        <dbReference type="EMBL" id="KRY19511.1"/>
    </source>
</evidence>
<name>A0A0V1A3T5_TRISP</name>
<gene>
    <name evidence="1" type="ORF">T01_3957</name>
</gene>